<gene>
    <name evidence="1" type="ORF">DPMN_167005</name>
</gene>
<keyword evidence="2" id="KW-1185">Reference proteome</keyword>
<dbReference type="EMBL" id="JAIWYP010000008">
    <property type="protein sequence ID" value="KAH3788843.1"/>
    <property type="molecule type" value="Genomic_DNA"/>
</dbReference>
<name>A0A9D4EZL4_DREPO</name>
<organism evidence="1 2">
    <name type="scientific">Dreissena polymorpha</name>
    <name type="common">Zebra mussel</name>
    <name type="synonym">Mytilus polymorpha</name>
    <dbReference type="NCBI Taxonomy" id="45954"/>
    <lineage>
        <taxon>Eukaryota</taxon>
        <taxon>Metazoa</taxon>
        <taxon>Spiralia</taxon>
        <taxon>Lophotrochozoa</taxon>
        <taxon>Mollusca</taxon>
        <taxon>Bivalvia</taxon>
        <taxon>Autobranchia</taxon>
        <taxon>Heteroconchia</taxon>
        <taxon>Euheterodonta</taxon>
        <taxon>Imparidentia</taxon>
        <taxon>Neoheterodontei</taxon>
        <taxon>Myida</taxon>
        <taxon>Dreissenoidea</taxon>
        <taxon>Dreissenidae</taxon>
        <taxon>Dreissena</taxon>
    </lineage>
</organism>
<evidence type="ECO:0000313" key="2">
    <source>
        <dbReference type="Proteomes" id="UP000828390"/>
    </source>
</evidence>
<proteinExistence type="predicted"/>
<dbReference type="AlphaFoldDB" id="A0A9D4EZL4"/>
<comment type="caution">
    <text evidence="1">The sequence shown here is derived from an EMBL/GenBank/DDBJ whole genome shotgun (WGS) entry which is preliminary data.</text>
</comment>
<reference evidence="1" key="1">
    <citation type="journal article" date="2019" name="bioRxiv">
        <title>The Genome of the Zebra Mussel, Dreissena polymorpha: A Resource for Invasive Species Research.</title>
        <authorList>
            <person name="McCartney M.A."/>
            <person name="Auch B."/>
            <person name="Kono T."/>
            <person name="Mallez S."/>
            <person name="Zhang Y."/>
            <person name="Obille A."/>
            <person name="Becker A."/>
            <person name="Abrahante J.E."/>
            <person name="Garbe J."/>
            <person name="Badalamenti J.P."/>
            <person name="Herman A."/>
            <person name="Mangelson H."/>
            <person name="Liachko I."/>
            <person name="Sullivan S."/>
            <person name="Sone E.D."/>
            <person name="Koren S."/>
            <person name="Silverstein K.A.T."/>
            <person name="Beckman K.B."/>
            <person name="Gohl D.M."/>
        </authorList>
    </citation>
    <scope>NUCLEOTIDE SEQUENCE</scope>
    <source>
        <strain evidence="1">Duluth1</strain>
        <tissue evidence="1">Whole animal</tissue>
    </source>
</reference>
<sequence length="72" mass="8168">MYHWYYYFDYPYYHWRGIITASTTAVVGSAKGLLSGLSFTDQLGVFWLVRGIQGLVPLVTAISTSEMLINNN</sequence>
<reference evidence="1" key="2">
    <citation type="submission" date="2020-11" db="EMBL/GenBank/DDBJ databases">
        <authorList>
            <person name="McCartney M.A."/>
            <person name="Auch B."/>
            <person name="Kono T."/>
            <person name="Mallez S."/>
            <person name="Becker A."/>
            <person name="Gohl D.M."/>
            <person name="Silverstein K.A.T."/>
            <person name="Koren S."/>
            <person name="Bechman K.B."/>
            <person name="Herman A."/>
            <person name="Abrahante J.E."/>
            <person name="Garbe J."/>
        </authorList>
    </citation>
    <scope>NUCLEOTIDE SEQUENCE</scope>
    <source>
        <strain evidence="1">Duluth1</strain>
        <tissue evidence="1">Whole animal</tissue>
    </source>
</reference>
<protein>
    <submittedName>
        <fullName evidence="1">Uncharacterized protein</fullName>
    </submittedName>
</protein>
<dbReference type="Proteomes" id="UP000828390">
    <property type="component" value="Unassembled WGS sequence"/>
</dbReference>
<accession>A0A9D4EZL4</accession>
<evidence type="ECO:0000313" key="1">
    <source>
        <dbReference type="EMBL" id="KAH3788843.1"/>
    </source>
</evidence>